<protein>
    <recommendedName>
        <fullName evidence="5">Flagellar hook-associated protein 2</fullName>
        <shortName evidence="5">HAP2</shortName>
    </recommendedName>
    <alternativeName>
        <fullName evidence="5">Flagellar cap protein</fullName>
    </alternativeName>
</protein>
<comment type="similarity">
    <text evidence="1 5">Belongs to the FliD family.</text>
</comment>
<evidence type="ECO:0000256" key="1">
    <source>
        <dbReference type="ARBA" id="ARBA00009764"/>
    </source>
</evidence>
<dbReference type="GO" id="GO:0007155">
    <property type="term" value="P:cell adhesion"/>
    <property type="evidence" value="ECO:0007669"/>
    <property type="project" value="InterPro"/>
</dbReference>
<feature type="region of interest" description="Disordered" evidence="6">
    <location>
        <begin position="65"/>
        <end position="87"/>
    </location>
</feature>
<comment type="subunit">
    <text evidence="2 5">Homopentamer.</text>
</comment>
<dbReference type="InterPro" id="IPR040026">
    <property type="entry name" value="FliD"/>
</dbReference>
<dbReference type="PANTHER" id="PTHR30288">
    <property type="entry name" value="FLAGELLAR CAP/ASSEMBLY PROTEIN FLID"/>
    <property type="match status" value="1"/>
</dbReference>
<evidence type="ECO:0000256" key="6">
    <source>
        <dbReference type="SAM" id="MobiDB-lite"/>
    </source>
</evidence>
<comment type="subcellular location">
    <subcellularLocation>
        <location evidence="5">Secreted</location>
    </subcellularLocation>
    <subcellularLocation>
        <location evidence="5">Bacterial flagellum</location>
    </subcellularLocation>
</comment>
<dbReference type="GO" id="GO:0005576">
    <property type="term" value="C:extracellular region"/>
    <property type="evidence" value="ECO:0007669"/>
    <property type="project" value="UniProtKB-SubCell"/>
</dbReference>
<evidence type="ECO:0000256" key="2">
    <source>
        <dbReference type="ARBA" id="ARBA00011255"/>
    </source>
</evidence>
<evidence type="ECO:0000256" key="4">
    <source>
        <dbReference type="ARBA" id="ARBA00023143"/>
    </source>
</evidence>
<dbReference type="RefSeq" id="WP_311361583.1">
    <property type="nucleotide sequence ID" value="NZ_JAVRIE010000003.1"/>
</dbReference>
<reference evidence="9 10" key="1">
    <citation type="submission" date="2023-09" db="EMBL/GenBank/DDBJ databases">
        <authorList>
            <person name="Rey-Velasco X."/>
        </authorList>
    </citation>
    <scope>NUCLEOTIDE SEQUENCE [LARGE SCALE GENOMIC DNA]</scope>
    <source>
        <strain evidence="9 10">W409</strain>
    </source>
</reference>
<comment type="caution">
    <text evidence="9">The sequence shown here is derived from an EMBL/GenBank/DDBJ whole genome shotgun (WGS) entry which is preliminary data.</text>
</comment>
<evidence type="ECO:0000313" key="9">
    <source>
        <dbReference type="EMBL" id="MDT0582810.1"/>
    </source>
</evidence>
<gene>
    <name evidence="9" type="primary">fliD</name>
    <name evidence="9" type="ORF">RM544_09670</name>
</gene>
<dbReference type="EMBL" id="JAVRIE010000003">
    <property type="protein sequence ID" value="MDT0582810.1"/>
    <property type="molecule type" value="Genomic_DNA"/>
</dbReference>
<feature type="domain" description="Flagellar hook-associated protein 2 C-terminal" evidence="8">
    <location>
        <begin position="232"/>
        <end position="468"/>
    </location>
</feature>
<evidence type="ECO:0000256" key="3">
    <source>
        <dbReference type="ARBA" id="ARBA00023054"/>
    </source>
</evidence>
<keyword evidence="9" id="KW-0966">Cell projection</keyword>
<keyword evidence="9" id="KW-0969">Cilium</keyword>
<evidence type="ECO:0000259" key="8">
    <source>
        <dbReference type="Pfam" id="PF07195"/>
    </source>
</evidence>
<dbReference type="Pfam" id="PF07196">
    <property type="entry name" value="Flagellin_IN"/>
    <property type="match status" value="1"/>
</dbReference>
<dbReference type="InterPro" id="IPR010810">
    <property type="entry name" value="Flagellin_hook_IN_motif"/>
</dbReference>
<dbReference type="PANTHER" id="PTHR30288:SF0">
    <property type="entry name" value="FLAGELLAR HOOK-ASSOCIATED PROTEIN 2"/>
    <property type="match status" value="1"/>
</dbReference>
<dbReference type="GO" id="GO:0009421">
    <property type="term" value="C:bacterial-type flagellum filament cap"/>
    <property type="evidence" value="ECO:0007669"/>
    <property type="project" value="InterPro"/>
</dbReference>
<name>A0AAW8R4P6_9ALTE</name>
<keyword evidence="3" id="KW-0175">Coiled coil</keyword>
<dbReference type="InterPro" id="IPR003481">
    <property type="entry name" value="FliD_N"/>
</dbReference>
<keyword evidence="9" id="KW-0282">Flagellum</keyword>
<dbReference type="GO" id="GO:0009424">
    <property type="term" value="C:bacterial-type flagellum hook"/>
    <property type="evidence" value="ECO:0007669"/>
    <property type="project" value="UniProtKB-UniRule"/>
</dbReference>
<comment type="function">
    <text evidence="5">Required for morphogenesis and for the elongation of the flagellar filament by facilitating polymerization of the flagellin monomers at the tip of growing filament. Forms a capping structure, which prevents flagellin subunits (transported through the central channel of the flagellum) from leaking out without polymerization at the distal end.</text>
</comment>
<feature type="domain" description="Flagellar hook-associated protein 2 N-terminal" evidence="7">
    <location>
        <begin position="10"/>
        <end position="109"/>
    </location>
</feature>
<evidence type="ECO:0000256" key="5">
    <source>
        <dbReference type="RuleBase" id="RU362066"/>
    </source>
</evidence>
<evidence type="ECO:0000259" key="7">
    <source>
        <dbReference type="Pfam" id="PF02465"/>
    </source>
</evidence>
<organism evidence="9 10">
    <name type="scientific">Brumicola blandensis</name>
    <dbReference type="NCBI Taxonomy" id="3075611"/>
    <lineage>
        <taxon>Bacteria</taxon>
        <taxon>Pseudomonadati</taxon>
        <taxon>Pseudomonadota</taxon>
        <taxon>Gammaproteobacteria</taxon>
        <taxon>Alteromonadales</taxon>
        <taxon>Alteromonadaceae</taxon>
        <taxon>Brumicola</taxon>
    </lineage>
</organism>
<keyword evidence="5" id="KW-0964">Secreted</keyword>
<proteinExistence type="inferred from homology"/>
<dbReference type="AlphaFoldDB" id="A0AAW8R4P6"/>
<dbReference type="Pfam" id="PF02465">
    <property type="entry name" value="FliD_N"/>
    <property type="match status" value="1"/>
</dbReference>
<sequence>MGISSLGVGSGLDLEGLVAQLLEAERAPKAARLDAREETIESEISSLGQIKSKLSEFKDTVDDLRKDQSLTGREPTIRNPSEDTEPFTAEASNSALTGEYDITVERLASGTRIETENAAFASSSDSVADADGSLTFRVGDAGETFTLNIAAGTTLAELREQINDAEDNFGITANIINTGTDSGGVKLVINSTVTGQGNDLNIINDNDLVGLNRLATTNSTESTALLTPTRVAENAQAIIDGITVQSDTNKFENTIQNVTFTAKAVSEKNANDVFQSSSLVIGFDEEALDEKIRAFVESYNSLNDEIQTLTRYGESSLEEDGALAGDFTVRGIQAGLGNILSGTVSESALGGLFQIGIELTSDGKLEIGSSDFGLGTGESRLSDALEDNFDEVSKLFTADDGIANKLYDFLDQYTKSNGVLADRETSAKDQRDQLLDDRAAFELRLVSFEETLRGRYLNLDQTVARLQQTSSALLASL</sequence>
<keyword evidence="10" id="KW-1185">Reference proteome</keyword>
<dbReference type="InterPro" id="IPR010809">
    <property type="entry name" value="FliD_C"/>
</dbReference>
<dbReference type="Proteomes" id="UP001249020">
    <property type="component" value="Unassembled WGS sequence"/>
</dbReference>
<keyword evidence="4 5" id="KW-0975">Bacterial flagellum</keyword>
<evidence type="ECO:0000313" key="10">
    <source>
        <dbReference type="Proteomes" id="UP001249020"/>
    </source>
</evidence>
<dbReference type="Pfam" id="PF07195">
    <property type="entry name" value="FliD_C"/>
    <property type="match status" value="1"/>
</dbReference>
<dbReference type="GO" id="GO:0071973">
    <property type="term" value="P:bacterial-type flagellum-dependent cell motility"/>
    <property type="evidence" value="ECO:0007669"/>
    <property type="project" value="TreeGrafter"/>
</dbReference>
<accession>A0AAW8R4P6</accession>